<feature type="transmembrane region" description="Helical" evidence="1">
    <location>
        <begin position="126"/>
        <end position="147"/>
    </location>
</feature>
<dbReference type="InterPro" id="IPR036890">
    <property type="entry name" value="HATPase_C_sf"/>
</dbReference>
<evidence type="ECO:0000259" key="2">
    <source>
        <dbReference type="Pfam" id="PF06580"/>
    </source>
</evidence>
<dbReference type="GO" id="GO:0000155">
    <property type="term" value="F:phosphorelay sensor kinase activity"/>
    <property type="evidence" value="ECO:0007669"/>
    <property type="project" value="InterPro"/>
</dbReference>
<feature type="transmembrane region" description="Helical" evidence="1">
    <location>
        <begin position="54"/>
        <end position="76"/>
    </location>
</feature>
<dbReference type="InterPro" id="IPR050640">
    <property type="entry name" value="Bact_2-comp_sensor_kinase"/>
</dbReference>
<comment type="caution">
    <text evidence="3">The sequence shown here is derived from an EMBL/GenBank/DDBJ whole genome shotgun (WGS) entry which is preliminary data.</text>
</comment>
<feature type="domain" description="Signal transduction histidine kinase internal region" evidence="2">
    <location>
        <begin position="167"/>
        <end position="245"/>
    </location>
</feature>
<proteinExistence type="predicted"/>
<keyword evidence="1" id="KW-0812">Transmembrane</keyword>
<dbReference type="InterPro" id="IPR010559">
    <property type="entry name" value="Sig_transdc_His_kin_internal"/>
</dbReference>
<accession>A0A1U7N2F6</accession>
<evidence type="ECO:0000313" key="3">
    <source>
        <dbReference type="EMBL" id="OLT60129.1"/>
    </source>
</evidence>
<name>A0A1U7N2F6_9CYAN</name>
<organism evidence="3 4">
    <name type="scientific">Moorena bouillonii PNG</name>
    <dbReference type="NCBI Taxonomy" id="568701"/>
    <lineage>
        <taxon>Bacteria</taxon>
        <taxon>Bacillati</taxon>
        <taxon>Cyanobacteriota</taxon>
        <taxon>Cyanophyceae</taxon>
        <taxon>Coleofasciculales</taxon>
        <taxon>Coleofasciculaceae</taxon>
        <taxon>Moorena</taxon>
    </lineage>
</organism>
<feature type="transmembrane region" description="Helical" evidence="1">
    <location>
        <begin position="15"/>
        <end position="34"/>
    </location>
</feature>
<keyword evidence="1" id="KW-0472">Membrane</keyword>
<dbReference type="PANTHER" id="PTHR34220">
    <property type="entry name" value="SENSOR HISTIDINE KINASE YPDA"/>
    <property type="match status" value="1"/>
</dbReference>
<evidence type="ECO:0000313" key="4">
    <source>
        <dbReference type="Proteomes" id="UP000186657"/>
    </source>
</evidence>
<dbReference type="Proteomes" id="UP000186657">
    <property type="component" value="Unassembled WGS sequence"/>
</dbReference>
<gene>
    <name evidence="3" type="ORF">BJP37_14960</name>
</gene>
<evidence type="ECO:0000256" key="1">
    <source>
        <dbReference type="SAM" id="Phobius"/>
    </source>
</evidence>
<feature type="transmembrane region" description="Helical" evidence="1">
    <location>
        <begin position="88"/>
        <end position="106"/>
    </location>
</feature>
<reference evidence="3 4" key="1">
    <citation type="submission" date="2016-10" db="EMBL/GenBank/DDBJ databases">
        <title>Comparative genomics uncovers the prolific and rare metabolic potential of the cyanobacterial genus Moorea.</title>
        <authorList>
            <person name="Leao T."/>
            <person name="Castelao G."/>
            <person name="Korobeynikov A."/>
            <person name="Monroe E.A."/>
            <person name="Podell S."/>
            <person name="Glukhov E."/>
            <person name="Allen E."/>
            <person name="Gerwick W.H."/>
            <person name="Gerwick L."/>
        </authorList>
    </citation>
    <scope>NUCLEOTIDE SEQUENCE [LARGE SCALE GENOMIC DNA]</scope>
    <source>
        <strain evidence="3 4">PNG5-198</strain>
    </source>
</reference>
<sequence length="348" mass="40770">MFGEKEKQILGFNDLKLVIAQILLYSFLSMSIMFPDLLLDGRFGLYFMQWSEALMYMVIYLLIGRYFYIYVVKLFPGYNNWRKRLPRLFLVLVVYLLITLLLQLTLQKWINIEVPGYEEDRILKEVIMGVFFALFGVGLYESLYLFVQLKEDQIRLKTIEKQKVQNQLDVLRHQLSPHFLFNCFNSLNFLIDEDKAKGKVFVNLLSDIHKKILEFSEKDLITLEEEVEFSIAYVNLLKTRFGNNLQFHINIREDLMDKKMVPLALQITIENAIKHNTITKKQPLSIAICDLKDYIEIKNDNRPKSNQTAVKGMGLGLKNVTDRYGLLTTQEVIIDSTEKAFIVRLPVL</sequence>
<dbReference type="EMBL" id="MKZS01000001">
    <property type="protein sequence ID" value="OLT60129.1"/>
    <property type="molecule type" value="Genomic_DNA"/>
</dbReference>
<dbReference type="GO" id="GO:0016020">
    <property type="term" value="C:membrane"/>
    <property type="evidence" value="ECO:0007669"/>
    <property type="project" value="InterPro"/>
</dbReference>
<dbReference type="AlphaFoldDB" id="A0A1U7N2F6"/>
<dbReference type="Pfam" id="PF06580">
    <property type="entry name" value="His_kinase"/>
    <property type="match status" value="1"/>
</dbReference>
<dbReference type="SUPFAM" id="SSF55874">
    <property type="entry name" value="ATPase domain of HSP90 chaperone/DNA topoisomerase II/histidine kinase"/>
    <property type="match status" value="1"/>
</dbReference>
<protein>
    <recommendedName>
        <fullName evidence="2">Signal transduction histidine kinase internal region domain-containing protein</fullName>
    </recommendedName>
</protein>
<keyword evidence="1" id="KW-1133">Transmembrane helix</keyword>
<keyword evidence="4" id="KW-1185">Reference proteome</keyword>
<dbReference type="PANTHER" id="PTHR34220:SF7">
    <property type="entry name" value="SENSOR HISTIDINE KINASE YPDA"/>
    <property type="match status" value="1"/>
</dbReference>